<keyword evidence="6" id="KW-1185">Reference proteome</keyword>
<name>A0A6A6SSD7_9PLEO</name>
<organism evidence="5 6">
    <name type="scientific">Lophiostoma macrostomum CBS 122681</name>
    <dbReference type="NCBI Taxonomy" id="1314788"/>
    <lineage>
        <taxon>Eukaryota</taxon>
        <taxon>Fungi</taxon>
        <taxon>Dikarya</taxon>
        <taxon>Ascomycota</taxon>
        <taxon>Pezizomycotina</taxon>
        <taxon>Dothideomycetes</taxon>
        <taxon>Pleosporomycetidae</taxon>
        <taxon>Pleosporales</taxon>
        <taxon>Lophiostomataceae</taxon>
        <taxon>Lophiostoma</taxon>
    </lineage>
</organism>
<keyword evidence="2" id="KW-1133">Transmembrane helix</keyword>
<dbReference type="InterPro" id="IPR056124">
    <property type="entry name" value="DUF7707"/>
</dbReference>
<evidence type="ECO:0000256" key="2">
    <source>
        <dbReference type="SAM" id="Phobius"/>
    </source>
</evidence>
<reference evidence="5" key="1">
    <citation type="journal article" date="2020" name="Stud. Mycol.">
        <title>101 Dothideomycetes genomes: a test case for predicting lifestyles and emergence of pathogens.</title>
        <authorList>
            <person name="Haridas S."/>
            <person name="Albert R."/>
            <person name="Binder M."/>
            <person name="Bloem J."/>
            <person name="Labutti K."/>
            <person name="Salamov A."/>
            <person name="Andreopoulos B."/>
            <person name="Baker S."/>
            <person name="Barry K."/>
            <person name="Bills G."/>
            <person name="Bluhm B."/>
            <person name="Cannon C."/>
            <person name="Castanera R."/>
            <person name="Culley D."/>
            <person name="Daum C."/>
            <person name="Ezra D."/>
            <person name="Gonzalez J."/>
            <person name="Henrissat B."/>
            <person name="Kuo A."/>
            <person name="Liang C."/>
            <person name="Lipzen A."/>
            <person name="Lutzoni F."/>
            <person name="Magnuson J."/>
            <person name="Mondo S."/>
            <person name="Nolan M."/>
            <person name="Ohm R."/>
            <person name="Pangilinan J."/>
            <person name="Park H.-J."/>
            <person name="Ramirez L."/>
            <person name="Alfaro M."/>
            <person name="Sun H."/>
            <person name="Tritt A."/>
            <person name="Yoshinaga Y."/>
            <person name="Zwiers L.-H."/>
            <person name="Turgeon B."/>
            <person name="Goodwin S."/>
            <person name="Spatafora J."/>
            <person name="Crous P."/>
            <person name="Grigoriev I."/>
        </authorList>
    </citation>
    <scope>NUCLEOTIDE SEQUENCE</scope>
    <source>
        <strain evidence="5">CBS 122681</strain>
    </source>
</reference>
<keyword evidence="2" id="KW-0812">Transmembrane</keyword>
<dbReference type="Pfam" id="PF24808">
    <property type="entry name" value="DUF7707"/>
    <property type="match status" value="1"/>
</dbReference>
<keyword evidence="3" id="KW-0732">Signal</keyword>
<feature type="domain" description="DUF7707" evidence="4">
    <location>
        <begin position="25"/>
        <end position="130"/>
    </location>
</feature>
<feature type="compositionally biased region" description="Low complexity" evidence="1">
    <location>
        <begin position="135"/>
        <end position="150"/>
    </location>
</feature>
<evidence type="ECO:0000313" key="6">
    <source>
        <dbReference type="Proteomes" id="UP000799324"/>
    </source>
</evidence>
<evidence type="ECO:0000313" key="5">
    <source>
        <dbReference type="EMBL" id="KAF2649318.1"/>
    </source>
</evidence>
<protein>
    <recommendedName>
        <fullName evidence="4">DUF7707 domain-containing protein</fullName>
    </recommendedName>
</protein>
<feature type="region of interest" description="Disordered" evidence="1">
    <location>
        <begin position="130"/>
        <end position="164"/>
    </location>
</feature>
<dbReference type="Proteomes" id="UP000799324">
    <property type="component" value="Unassembled WGS sequence"/>
</dbReference>
<feature type="compositionally biased region" description="Polar residues" evidence="1">
    <location>
        <begin position="151"/>
        <end position="164"/>
    </location>
</feature>
<accession>A0A6A6SSD7</accession>
<evidence type="ECO:0000259" key="4">
    <source>
        <dbReference type="Pfam" id="PF24808"/>
    </source>
</evidence>
<keyword evidence="2" id="KW-0472">Membrane</keyword>
<dbReference type="PANTHER" id="PTHR38118">
    <property type="entry name" value="ANCHORED CELL WALL PROTEIN 11-RELATED"/>
    <property type="match status" value="1"/>
</dbReference>
<proteinExistence type="predicted"/>
<feature type="signal peptide" evidence="3">
    <location>
        <begin position="1"/>
        <end position="18"/>
    </location>
</feature>
<dbReference type="PANTHER" id="PTHR38118:SF2">
    <property type="entry name" value="CDP-ALCOHOL PHOSPHATIDYLTRANSFERASE PROTEIN"/>
    <property type="match status" value="1"/>
</dbReference>
<feature type="chain" id="PRO_5025680774" description="DUF7707 domain-containing protein" evidence="3">
    <location>
        <begin position="19"/>
        <end position="202"/>
    </location>
</feature>
<evidence type="ECO:0000256" key="1">
    <source>
        <dbReference type="SAM" id="MobiDB-lite"/>
    </source>
</evidence>
<dbReference type="EMBL" id="MU004497">
    <property type="protein sequence ID" value="KAF2649318.1"/>
    <property type="molecule type" value="Genomic_DNA"/>
</dbReference>
<dbReference type="OrthoDB" id="2439692at2759"/>
<dbReference type="AlphaFoldDB" id="A0A6A6SSD7"/>
<sequence length="202" mass="21113">MRSVLALSVLAFAGLSLTQDGTYPYTIDPNSVSSTDRQTWCDNQKAQCPLICLQQPGVTSLTTVQNDCDPDTLVYSCVCENNVAPNITQYSQTIPYYVCTEWGNQCVAACGDNTCKDACRADHPCGAQHPNPPNSSAITTTSQTASATATGDDTSIPTSGLLGQTGSPDSAAGVVSPFLGFGQSYGLAVVFMSVFAGFAIIL</sequence>
<gene>
    <name evidence="5" type="ORF">K491DRAFT_721769</name>
</gene>
<evidence type="ECO:0000256" key="3">
    <source>
        <dbReference type="SAM" id="SignalP"/>
    </source>
</evidence>
<feature type="transmembrane region" description="Helical" evidence="2">
    <location>
        <begin position="184"/>
        <end position="201"/>
    </location>
</feature>